<keyword evidence="2" id="KW-0812">Transmembrane</keyword>
<dbReference type="GO" id="GO:0097347">
    <property type="term" value="C:TAM protein secretion complex"/>
    <property type="evidence" value="ECO:0007669"/>
    <property type="project" value="TreeGrafter"/>
</dbReference>
<dbReference type="GO" id="GO:0005886">
    <property type="term" value="C:plasma membrane"/>
    <property type="evidence" value="ECO:0007669"/>
    <property type="project" value="InterPro"/>
</dbReference>
<organism evidence="6 7">
    <name type="scientific">Vulcanimicrobium alpinum</name>
    <dbReference type="NCBI Taxonomy" id="3016050"/>
    <lineage>
        <taxon>Bacteria</taxon>
        <taxon>Bacillati</taxon>
        <taxon>Vulcanimicrobiota</taxon>
        <taxon>Vulcanimicrobiia</taxon>
        <taxon>Vulcanimicrobiales</taxon>
        <taxon>Vulcanimicrobiaceae</taxon>
        <taxon>Vulcanimicrobium</taxon>
    </lineage>
</organism>
<accession>A0AAN1XRZ1</accession>
<dbReference type="RefSeq" id="WP_317995822.1">
    <property type="nucleotide sequence ID" value="NZ_AP025523.1"/>
</dbReference>
<keyword evidence="3" id="KW-1133">Transmembrane helix</keyword>
<dbReference type="PANTHER" id="PTHR36985:SF1">
    <property type="entry name" value="TRANSLOCATION AND ASSEMBLY MODULE SUBUNIT TAMB"/>
    <property type="match status" value="1"/>
</dbReference>
<dbReference type="GO" id="GO:0009306">
    <property type="term" value="P:protein secretion"/>
    <property type="evidence" value="ECO:0007669"/>
    <property type="project" value="InterPro"/>
</dbReference>
<evidence type="ECO:0000313" key="6">
    <source>
        <dbReference type="EMBL" id="BDE04729.1"/>
    </source>
</evidence>
<dbReference type="EMBL" id="AP025523">
    <property type="protein sequence ID" value="BDE04729.1"/>
    <property type="molecule type" value="Genomic_DNA"/>
</dbReference>
<evidence type="ECO:0000256" key="4">
    <source>
        <dbReference type="ARBA" id="ARBA00023136"/>
    </source>
</evidence>
<keyword evidence="7" id="KW-1185">Reference proteome</keyword>
<dbReference type="InterPro" id="IPR007452">
    <property type="entry name" value="TamB_C"/>
</dbReference>
<gene>
    <name evidence="6" type="ORF">WPS_00050</name>
</gene>
<evidence type="ECO:0000256" key="1">
    <source>
        <dbReference type="ARBA" id="ARBA00004167"/>
    </source>
</evidence>
<feature type="domain" description="Translocation and assembly module TamB C-terminal" evidence="5">
    <location>
        <begin position="1326"/>
        <end position="1688"/>
    </location>
</feature>
<dbReference type="Proteomes" id="UP001317532">
    <property type="component" value="Chromosome"/>
</dbReference>
<evidence type="ECO:0000256" key="2">
    <source>
        <dbReference type="ARBA" id="ARBA00022692"/>
    </source>
</evidence>
<sequence length="1739" mass="179891">MIVTAIVATFVLTLVLARHAIVRTVLEAALSGATGYDVRFDDQRLGWSHVAFLGVHVVKNGDPILDAERVDVEYALRDIFPGGAHRYGFAAIAIQKPVLTITRHADGSITFTRPGGTSAAPPAATKQAATPLFFTLRIRDGVLRLIDTAPLQPDLANQTVDNVAVDASVKSDARTTARLDGVLLGRRTQGGAVARYPLGVRTVIDVQRGIALTRLQARRLPLRGALGFFIHSKAVRFDDGVLDNIAATYYGLVSKAGGDFDYRAGGGFQLLGGRIAVGALAKPIRDLDGTFVLADTTLATAALNGTAAGVPLHGRGALYDLFGVPRFRIALAADADARALKTLFAFSANRPVTGTAHLETLLAAQLADPLIRTWIRGSRVAYDRYPVDALDGLVDYYHGAVTIAGVHARYGRALVDVGGHIDFTDRGNDFGFVLSAHGAGADLPYADAFAPDATIDATALIEEPPKAGFDARGTILASGATSGTGTFAVDQYGVGEFGPFSFSRADGTSLAGAFELQRPISASAGWLHLRDFRIAEVRRAAALPGVRVPQLPPLAGIVDGDLAVGGTPSTFGLAGTVRGRGLRVAGYPIGAGSVSVGGTFDDVRLTSVAVDGPLGRFRGRGAYGTNLLALDGDYDGSLAQLRTFVDDPTAVGGVHGPVRATIGPKRVVIQTTGAQLAGARVRGVAVERVSGTIALDGKQLRVVAADGALGGGHAVAADLGGPFLVSAPDVPVGALRGAGIPLESGTLGMLGVADLRGTSPRFDGVVTVSDGSAAGYPVSGGADLSLAGSTVTLRDGVAGLGTTFGSFAGTVAEIGRANRYDLNASIPIGDVEQVRTALHLPLRTLYGSFAADLRVRGAGAAPALSGNVAVPEGSYNGLDFRDARAGVALDRSSVAAHDGVVTVGSTRANVDASAAIAQRAFAVNVHSADANLADFDDYFDEAETLAGRGPVAFAFANDGLTTRTSGRFDVRDFRYRRFAFGTTDATWSQPHGAPIAGAVNVQGEHGTLHANGTIAPAPGDPIAAFAHARYGARVQTTRVDLATWLPPFGITAPLLGQVDARGTVAGRWPRLTIAGDATLQHGSVYGYAVRSGTLHARSDGGRLAFTNSVLDLGFARFDVNGSLGYDARAPLALSVHAQTPDLARTLVTMLPKGPRYDIAGAVQSDARITGTFAHPRATVGFDVTQGRYGSLAIARILGSAAYDGTTLTVNDAEATFAKGSVLVAGALPLRLEPLGLRPGAPLSFQLAANGLDLAPFAPFVPGPHTKLGGTLDGRVAIEGTPRAPRIAGNAALTNGSYVSDFDRAGIAAANARFTFNGNSVALDALHAKLGAGTLDGSGSLDLPFPGAHTSGYSIALVAHGARVDSPEFGRGTIDGTMTLARGPTIAILSGDLTLSNASIPFATIFRTAAGGNGNGAANGPVPFDLGFNLRANAGRNVRVQSSIVDVGAKGTLDLTGTLRTPRLAGVLTATPGGVFSTYNRAFRVQQAVVRFDPAQGVVPYLDLRAYAHVTNPDPDPTRNAVGSADITVTVQGPADELAQGGAISFSSNPPYSQEQIVGLLLDASLFGAVNFGQQSNGTTLRGAPGESNVLLPPGVTPYQSGTINFNQEAFSILNGQFTQRFLAPIERVFIGALNLSDLEVTVDYGGGVGYNALKQIGHRDVYASFGQTLSNPLRTTLGFTARPDAATSASFSYFTENGNPAIATSANGNTSFNNVRRLNGLQPLNGRQGFTFLVVRKFR</sequence>
<dbReference type="KEGG" id="vab:WPS_00050"/>
<dbReference type="Pfam" id="PF04357">
    <property type="entry name" value="TamB"/>
    <property type="match status" value="1"/>
</dbReference>
<evidence type="ECO:0000259" key="5">
    <source>
        <dbReference type="Pfam" id="PF04357"/>
    </source>
</evidence>
<name>A0AAN1XRZ1_UNVUL</name>
<keyword evidence="4" id="KW-0472">Membrane</keyword>
<reference evidence="6 7" key="1">
    <citation type="journal article" date="2022" name="ISME Commun">
        <title>Vulcanimicrobium alpinus gen. nov. sp. nov., the first cultivated representative of the candidate phylum 'Eremiobacterota', is a metabolically versatile aerobic anoxygenic phototroph.</title>
        <authorList>
            <person name="Yabe S."/>
            <person name="Muto K."/>
            <person name="Abe K."/>
            <person name="Yokota A."/>
            <person name="Staudigel H."/>
            <person name="Tebo B.M."/>
        </authorList>
    </citation>
    <scope>NUCLEOTIDE SEQUENCE [LARGE SCALE GENOMIC DNA]</scope>
    <source>
        <strain evidence="6 7">WC8-2</strain>
    </source>
</reference>
<evidence type="ECO:0000313" key="7">
    <source>
        <dbReference type="Proteomes" id="UP001317532"/>
    </source>
</evidence>
<protein>
    <recommendedName>
        <fullName evidence="5">Translocation and assembly module TamB C-terminal domain-containing protein</fullName>
    </recommendedName>
</protein>
<evidence type="ECO:0000256" key="3">
    <source>
        <dbReference type="ARBA" id="ARBA00022989"/>
    </source>
</evidence>
<proteinExistence type="predicted"/>
<comment type="subcellular location">
    <subcellularLocation>
        <location evidence="1">Membrane</location>
        <topology evidence="1">Single-pass membrane protein</topology>
    </subcellularLocation>
</comment>
<dbReference type="PANTHER" id="PTHR36985">
    <property type="entry name" value="TRANSLOCATION AND ASSEMBLY MODULE SUBUNIT TAMB"/>
    <property type="match status" value="1"/>
</dbReference>